<keyword evidence="3" id="KW-1185">Reference proteome</keyword>
<accession>A0A5C3NFD8</accession>
<name>A0A5C3NFD8_9AGAM</name>
<dbReference type="Proteomes" id="UP000305948">
    <property type="component" value="Unassembled WGS sequence"/>
</dbReference>
<feature type="region of interest" description="Disordered" evidence="1">
    <location>
        <begin position="36"/>
        <end position="55"/>
    </location>
</feature>
<dbReference type="EMBL" id="ML213505">
    <property type="protein sequence ID" value="TFK55196.1"/>
    <property type="molecule type" value="Genomic_DNA"/>
</dbReference>
<gene>
    <name evidence="2" type="ORF">OE88DRAFT_1732458</name>
</gene>
<evidence type="ECO:0000313" key="3">
    <source>
        <dbReference type="Proteomes" id="UP000305948"/>
    </source>
</evidence>
<organism evidence="2 3">
    <name type="scientific">Heliocybe sulcata</name>
    <dbReference type="NCBI Taxonomy" id="5364"/>
    <lineage>
        <taxon>Eukaryota</taxon>
        <taxon>Fungi</taxon>
        <taxon>Dikarya</taxon>
        <taxon>Basidiomycota</taxon>
        <taxon>Agaricomycotina</taxon>
        <taxon>Agaricomycetes</taxon>
        <taxon>Gloeophyllales</taxon>
        <taxon>Gloeophyllaceae</taxon>
        <taxon>Heliocybe</taxon>
    </lineage>
</organism>
<sequence>MFGWGSSSNPEAQKAKTEKKVEEIVREFVQKQPNTIYTFDSERGAPQSTLCRENGPQRKECIQVQMYATKLFEAMQANGFYCALPSDPTQTHMECKPMPKA</sequence>
<reference evidence="2 3" key="1">
    <citation type="journal article" date="2019" name="Nat. Ecol. Evol.">
        <title>Megaphylogeny resolves global patterns of mushroom evolution.</title>
        <authorList>
            <person name="Varga T."/>
            <person name="Krizsan K."/>
            <person name="Foldi C."/>
            <person name="Dima B."/>
            <person name="Sanchez-Garcia M."/>
            <person name="Sanchez-Ramirez S."/>
            <person name="Szollosi G.J."/>
            <person name="Szarkandi J.G."/>
            <person name="Papp V."/>
            <person name="Albert L."/>
            <person name="Andreopoulos W."/>
            <person name="Angelini C."/>
            <person name="Antonin V."/>
            <person name="Barry K.W."/>
            <person name="Bougher N.L."/>
            <person name="Buchanan P."/>
            <person name="Buyck B."/>
            <person name="Bense V."/>
            <person name="Catcheside P."/>
            <person name="Chovatia M."/>
            <person name="Cooper J."/>
            <person name="Damon W."/>
            <person name="Desjardin D."/>
            <person name="Finy P."/>
            <person name="Geml J."/>
            <person name="Haridas S."/>
            <person name="Hughes K."/>
            <person name="Justo A."/>
            <person name="Karasinski D."/>
            <person name="Kautmanova I."/>
            <person name="Kiss B."/>
            <person name="Kocsube S."/>
            <person name="Kotiranta H."/>
            <person name="LaButti K.M."/>
            <person name="Lechner B.E."/>
            <person name="Liimatainen K."/>
            <person name="Lipzen A."/>
            <person name="Lukacs Z."/>
            <person name="Mihaltcheva S."/>
            <person name="Morgado L.N."/>
            <person name="Niskanen T."/>
            <person name="Noordeloos M.E."/>
            <person name="Ohm R.A."/>
            <person name="Ortiz-Santana B."/>
            <person name="Ovrebo C."/>
            <person name="Racz N."/>
            <person name="Riley R."/>
            <person name="Savchenko A."/>
            <person name="Shiryaev A."/>
            <person name="Soop K."/>
            <person name="Spirin V."/>
            <person name="Szebenyi C."/>
            <person name="Tomsovsky M."/>
            <person name="Tulloss R.E."/>
            <person name="Uehling J."/>
            <person name="Grigoriev I.V."/>
            <person name="Vagvolgyi C."/>
            <person name="Papp T."/>
            <person name="Martin F.M."/>
            <person name="Miettinen O."/>
            <person name="Hibbett D.S."/>
            <person name="Nagy L.G."/>
        </authorList>
    </citation>
    <scope>NUCLEOTIDE SEQUENCE [LARGE SCALE GENOMIC DNA]</scope>
    <source>
        <strain evidence="2 3">OMC1185</strain>
    </source>
</reference>
<proteinExistence type="predicted"/>
<evidence type="ECO:0000313" key="2">
    <source>
        <dbReference type="EMBL" id="TFK55196.1"/>
    </source>
</evidence>
<dbReference type="OrthoDB" id="5277092at2759"/>
<evidence type="ECO:0000256" key="1">
    <source>
        <dbReference type="SAM" id="MobiDB-lite"/>
    </source>
</evidence>
<dbReference type="AlphaFoldDB" id="A0A5C3NFD8"/>
<protein>
    <submittedName>
        <fullName evidence="2">Uncharacterized protein</fullName>
    </submittedName>
</protein>